<dbReference type="STRING" id="1423801.FD50_GL000490"/>
<gene>
    <name evidence="3" type="ORF">FD50_GL000490</name>
</gene>
<dbReference type="PANTHER" id="PTHR45947">
    <property type="entry name" value="SULFOQUINOVOSYL TRANSFERASE SQD2"/>
    <property type="match status" value="1"/>
</dbReference>
<keyword evidence="3" id="KW-0808">Transferase</keyword>
<feature type="domain" description="Glycosyl transferase family 1" evidence="1">
    <location>
        <begin position="159"/>
        <end position="281"/>
    </location>
</feature>
<dbReference type="SUPFAM" id="SSF53756">
    <property type="entry name" value="UDP-Glycosyltransferase/glycogen phosphorylase"/>
    <property type="match status" value="1"/>
</dbReference>
<evidence type="ECO:0000313" key="4">
    <source>
        <dbReference type="Proteomes" id="UP000051166"/>
    </source>
</evidence>
<dbReference type="AlphaFoldDB" id="A0A0R1V9N2"/>
<reference evidence="3 4" key="1">
    <citation type="journal article" date="2015" name="Genome Announc.">
        <title>Expanding the biotechnology potential of lactobacilli through comparative genomics of 213 strains and associated genera.</title>
        <authorList>
            <person name="Sun Z."/>
            <person name="Harris H.M."/>
            <person name="McCann A."/>
            <person name="Guo C."/>
            <person name="Argimon S."/>
            <person name="Zhang W."/>
            <person name="Yang X."/>
            <person name="Jeffery I.B."/>
            <person name="Cooney J.C."/>
            <person name="Kagawa T.F."/>
            <person name="Liu W."/>
            <person name="Song Y."/>
            <person name="Salvetti E."/>
            <person name="Wrobel A."/>
            <person name="Rasinkangas P."/>
            <person name="Parkhill J."/>
            <person name="Rea M.C."/>
            <person name="O'Sullivan O."/>
            <person name="Ritari J."/>
            <person name="Douillard F.P."/>
            <person name="Paul Ross R."/>
            <person name="Yang R."/>
            <person name="Briner A.E."/>
            <person name="Felis G.E."/>
            <person name="de Vos W.M."/>
            <person name="Barrangou R."/>
            <person name="Klaenhammer T.R."/>
            <person name="Caufield P.W."/>
            <person name="Cui Y."/>
            <person name="Zhang H."/>
            <person name="O'Toole P.W."/>
        </authorList>
    </citation>
    <scope>NUCLEOTIDE SEQUENCE [LARGE SCALE GENOMIC DNA]</scope>
    <source>
        <strain evidence="3 4">DSM 16230</strain>
    </source>
</reference>
<dbReference type="Proteomes" id="UP000051166">
    <property type="component" value="Unassembled WGS sequence"/>
</dbReference>
<dbReference type="Pfam" id="PF13439">
    <property type="entry name" value="Glyco_transf_4"/>
    <property type="match status" value="1"/>
</dbReference>
<dbReference type="InterPro" id="IPR001296">
    <property type="entry name" value="Glyco_trans_1"/>
</dbReference>
<dbReference type="Pfam" id="PF00534">
    <property type="entry name" value="Glycos_transf_1"/>
    <property type="match status" value="1"/>
</dbReference>
<keyword evidence="4" id="KW-1185">Reference proteome</keyword>
<proteinExistence type="predicted"/>
<comment type="caution">
    <text evidence="3">The sequence shown here is derived from an EMBL/GenBank/DDBJ whole genome shotgun (WGS) entry which is preliminary data.</text>
</comment>
<organism evidence="3 4">
    <name type="scientific">Liquorilactobacillus satsumensis DSM 16230 = JCM 12392</name>
    <dbReference type="NCBI Taxonomy" id="1423801"/>
    <lineage>
        <taxon>Bacteria</taxon>
        <taxon>Bacillati</taxon>
        <taxon>Bacillota</taxon>
        <taxon>Bacilli</taxon>
        <taxon>Lactobacillales</taxon>
        <taxon>Lactobacillaceae</taxon>
        <taxon>Liquorilactobacillus</taxon>
    </lineage>
</organism>
<evidence type="ECO:0000259" key="1">
    <source>
        <dbReference type="Pfam" id="PF00534"/>
    </source>
</evidence>
<evidence type="ECO:0000259" key="2">
    <source>
        <dbReference type="Pfam" id="PF13439"/>
    </source>
</evidence>
<name>A0A0R1V9N2_9LACO</name>
<dbReference type="PANTHER" id="PTHR45947:SF3">
    <property type="entry name" value="SULFOQUINOVOSYL TRANSFERASE SQD2"/>
    <property type="match status" value="1"/>
</dbReference>
<dbReference type="GO" id="GO:0016757">
    <property type="term" value="F:glycosyltransferase activity"/>
    <property type="evidence" value="ECO:0007669"/>
    <property type="project" value="InterPro"/>
</dbReference>
<protein>
    <submittedName>
        <fullName evidence="3">Glycosyltransferase, group 1 family protein</fullName>
    </submittedName>
</protein>
<dbReference type="InterPro" id="IPR050194">
    <property type="entry name" value="Glycosyltransferase_grp1"/>
</dbReference>
<accession>A0A0R1V9N2</accession>
<evidence type="ECO:0000313" key="3">
    <source>
        <dbReference type="EMBL" id="KRL98683.1"/>
    </source>
</evidence>
<dbReference type="PATRIC" id="fig|1423801.4.peg.499"/>
<dbReference type="InterPro" id="IPR028098">
    <property type="entry name" value="Glyco_trans_4-like_N"/>
</dbReference>
<sequence length="343" mass="38353">MNIYRQIDRSKVQFDFACTKDGGANFENEINELGGRVYFLDNNKKMDILAVYAFVKELLASGRYAAIHYHATSPWGVGLRAAKHLGVPTIIMHSHNSMWGSTKIKAIRNHLFSSGLAGEPTIRVACSQKAGAAIFGKKKYSVLNNAIDTAKYKFDEKKRNTVRKKLNLDAKTLLLGQVGRLAREKNQIFSLNLLKALLVKRSDTRLIFLGEGPMLQKLKELATELGLFEKIIFAGQRSDLEMYYDAMDIFLLPSLYEGLPVAAIEAQCSGLPTLISDRVTTETNVGLADFLSLNRTDEWVERITFLASQQSKRSVGEKLVTAGGYAAVVEAKKWEQLYLQKSF</sequence>
<feature type="domain" description="Glycosyltransferase subfamily 4-like N-terminal" evidence="2">
    <location>
        <begin position="2"/>
        <end position="150"/>
    </location>
</feature>
<dbReference type="EMBL" id="AZFQ01000036">
    <property type="protein sequence ID" value="KRL98683.1"/>
    <property type="molecule type" value="Genomic_DNA"/>
</dbReference>
<dbReference type="Gene3D" id="3.40.50.2000">
    <property type="entry name" value="Glycogen Phosphorylase B"/>
    <property type="match status" value="2"/>
</dbReference>